<evidence type="ECO:0000313" key="2">
    <source>
        <dbReference type="EMBL" id="KAK6632926.1"/>
    </source>
</evidence>
<dbReference type="EMBL" id="JAWJWE010000006">
    <property type="protein sequence ID" value="KAK6632926.1"/>
    <property type="molecule type" value="Genomic_DNA"/>
</dbReference>
<evidence type="ECO:0000313" key="3">
    <source>
        <dbReference type="Proteomes" id="UP001372834"/>
    </source>
</evidence>
<gene>
    <name evidence="2" type="ORF">RUM43_012669</name>
</gene>
<comment type="caution">
    <text evidence="2">The sequence shown here is derived from an EMBL/GenBank/DDBJ whole genome shotgun (WGS) entry which is preliminary data.</text>
</comment>
<organism evidence="2 3">
    <name type="scientific">Polyplax serrata</name>
    <name type="common">Common mouse louse</name>
    <dbReference type="NCBI Taxonomy" id="468196"/>
    <lineage>
        <taxon>Eukaryota</taxon>
        <taxon>Metazoa</taxon>
        <taxon>Ecdysozoa</taxon>
        <taxon>Arthropoda</taxon>
        <taxon>Hexapoda</taxon>
        <taxon>Insecta</taxon>
        <taxon>Pterygota</taxon>
        <taxon>Neoptera</taxon>
        <taxon>Paraneoptera</taxon>
        <taxon>Psocodea</taxon>
        <taxon>Troctomorpha</taxon>
        <taxon>Phthiraptera</taxon>
        <taxon>Anoplura</taxon>
        <taxon>Polyplacidae</taxon>
        <taxon>Polyplax</taxon>
    </lineage>
</organism>
<evidence type="ECO:0000256" key="1">
    <source>
        <dbReference type="SAM" id="MobiDB-lite"/>
    </source>
</evidence>
<dbReference type="Proteomes" id="UP001372834">
    <property type="component" value="Unassembled WGS sequence"/>
</dbReference>
<feature type="region of interest" description="Disordered" evidence="1">
    <location>
        <begin position="151"/>
        <end position="179"/>
    </location>
</feature>
<protein>
    <submittedName>
        <fullName evidence="2">Uncharacterized protein</fullName>
    </submittedName>
</protein>
<proteinExistence type="predicted"/>
<accession>A0AAN8S772</accession>
<reference evidence="2 3" key="1">
    <citation type="submission" date="2023-10" db="EMBL/GenBank/DDBJ databases">
        <title>Genomes of two closely related lineages of the louse Polyplax serrata with different host specificities.</title>
        <authorList>
            <person name="Martinu J."/>
            <person name="Tarabai H."/>
            <person name="Stefka J."/>
            <person name="Hypsa V."/>
        </authorList>
    </citation>
    <scope>NUCLEOTIDE SEQUENCE [LARGE SCALE GENOMIC DNA]</scope>
    <source>
        <strain evidence="2">HR10_N</strain>
    </source>
</reference>
<sequence length="338" mass="37977">MTQCAWSHGQKRNAAKVCITDTLMFKDRYRRKHESVKDDRHKAGNAKDTSALHWVQARQEDTRKEESRRIGVVCLQEKKQRTPKPTLTNCKSTGTKTKVFHPLRGRKNPKVKGLFVGSLTSLPNFHRMRQAKDLQLPQQKPPNRHLRDQVPGGSIPGGGSCQVVGLGRPNSTEREQKYDSLSRTRVVRAYLHRVYATDPKFTFTVKTPFLSSNKATKGSGDLKIRFRRHLYIIVLSTHGAPSDGALWDSFSSSMAHPHFLLLFCSLASLAPAEAPPPPPPTLPQSYRSPSSGTRTYIALLYYLNYWEGDRFGRILAVGTTSDLETVSDLSFGDHLPVK</sequence>
<dbReference type="AlphaFoldDB" id="A0AAN8S772"/>
<name>A0AAN8S772_POLSC</name>